<proteinExistence type="predicted"/>
<comment type="caution">
    <text evidence="1">The sequence shown here is derived from an EMBL/GenBank/DDBJ whole genome shotgun (WGS) entry which is preliminary data.</text>
</comment>
<sequence>MSDMRVSPADYAAKWGLPVLTGQARVQPYRLKDWTAATNICTPVALARLLRPTASPAEGRALMEALLPTARRWGWHPKIGTFFFTVGAMARAFGRRLGSPVRPKTRLAFGPLGRRGARAFIRQQVDKGAGVMLSTLWGPWPRHSMIITGYQVYRGGAFLVHIQDGWRRRGQWVDFRALCRQTPVTLTGLCPRQN</sequence>
<evidence type="ECO:0000313" key="2">
    <source>
        <dbReference type="Proteomes" id="UP001631949"/>
    </source>
</evidence>
<keyword evidence="2" id="KW-1185">Reference proteome</keyword>
<gene>
    <name evidence="1" type="ORF">ACKQTC_06815</name>
</gene>
<evidence type="ECO:0008006" key="3">
    <source>
        <dbReference type="Google" id="ProtNLM"/>
    </source>
</evidence>
<organism evidence="1 2">
    <name type="scientific">Peptococcus simiae</name>
    <dbReference type="NCBI Taxonomy" id="1643805"/>
    <lineage>
        <taxon>Bacteria</taxon>
        <taxon>Bacillati</taxon>
        <taxon>Bacillota</taxon>
        <taxon>Clostridia</taxon>
        <taxon>Eubacteriales</taxon>
        <taxon>Peptococcaceae</taxon>
        <taxon>Peptococcus</taxon>
    </lineage>
</organism>
<name>A0ABW9H251_9FIRM</name>
<protein>
    <recommendedName>
        <fullName evidence="3">Peptidase C39-like domain-containing protein</fullName>
    </recommendedName>
</protein>
<dbReference type="Proteomes" id="UP001631949">
    <property type="component" value="Unassembled WGS sequence"/>
</dbReference>
<reference evidence="1 2" key="1">
    <citation type="journal article" date="2016" name="Int. J. Syst. Evol. Microbiol.">
        <title>Peptococcus simiae sp. nov., isolated from rhesus macaque faeces and emended description of the genus Peptococcus.</title>
        <authorList>
            <person name="Shkoporov A.N."/>
            <person name="Efimov B.A."/>
            <person name="Kondova I."/>
            <person name="Ouwerling B."/>
            <person name="Chaplin A.V."/>
            <person name="Shcherbakova V.A."/>
            <person name="Langermans J.A.M."/>
        </authorList>
    </citation>
    <scope>NUCLEOTIDE SEQUENCE [LARGE SCALE GENOMIC DNA]</scope>
    <source>
        <strain evidence="1 2">M108</strain>
    </source>
</reference>
<accession>A0ABW9H251</accession>
<dbReference type="EMBL" id="JBJUVG010000009">
    <property type="protein sequence ID" value="MFM9414074.1"/>
    <property type="molecule type" value="Genomic_DNA"/>
</dbReference>
<evidence type="ECO:0000313" key="1">
    <source>
        <dbReference type="EMBL" id="MFM9414074.1"/>
    </source>
</evidence>
<dbReference type="RefSeq" id="WP_408977688.1">
    <property type="nucleotide sequence ID" value="NZ_JBJUVG010000009.1"/>
</dbReference>